<evidence type="ECO:0000256" key="1">
    <source>
        <dbReference type="ARBA" id="ARBA00023002"/>
    </source>
</evidence>
<gene>
    <name evidence="3" type="ORF">ACFSUC_07670</name>
</gene>
<dbReference type="Pfam" id="PF00171">
    <property type="entry name" value="Aldedh"/>
    <property type="match status" value="1"/>
</dbReference>
<keyword evidence="1 3" id="KW-0560">Oxidoreductase</keyword>
<comment type="caution">
    <text evidence="3">The sequence shown here is derived from an EMBL/GenBank/DDBJ whole genome shotgun (WGS) entry which is preliminary data.</text>
</comment>
<dbReference type="RefSeq" id="WP_379928955.1">
    <property type="nucleotide sequence ID" value="NZ_JBHUMM010000011.1"/>
</dbReference>
<evidence type="ECO:0000313" key="4">
    <source>
        <dbReference type="Proteomes" id="UP001597497"/>
    </source>
</evidence>
<dbReference type="PANTHER" id="PTHR43353:SF5">
    <property type="entry name" value="SUCCINATE-SEMIALDEHYDE DEHYDROGENASE, MITOCHONDRIAL"/>
    <property type="match status" value="1"/>
</dbReference>
<dbReference type="CDD" id="cd07103">
    <property type="entry name" value="ALDH_F5_SSADH_GabD"/>
    <property type="match status" value="1"/>
</dbReference>
<dbReference type="EC" id="1.2.1.-" evidence="3"/>
<dbReference type="InterPro" id="IPR016161">
    <property type="entry name" value="Ald_DH/histidinol_DH"/>
</dbReference>
<dbReference type="InterPro" id="IPR016163">
    <property type="entry name" value="Ald_DH_C"/>
</dbReference>
<organism evidence="3 4">
    <name type="scientific">Marinicrinis sediminis</name>
    <dbReference type="NCBI Taxonomy" id="1652465"/>
    <lineage>
        <taxon>Bacteria</taxon>
        <taxon>Bacillati</taxon>
        <taxon>Bacillota</taxon>
        <taxon>Bacilli</taxon>
        <taxon>Bacillales</taxon>
        <taxon>Paenibacillaceae</taxon>
    </lineage>
</organism>
<dbReference type="Gene3D" id="3.40.309.10">
    <property type="entry name" value="Aldehyde Dehydrogenase, Chain A, domain 2"/>
    <property type="match status" value="1"/>
</dbReference>
<dbReference type="GO" id="GO:0016491">
    <property type="term" value="F:oxidoreductase activity"/>
    <property type="evidence" value="ECO:0007669"/>
    <property type="project" value="UniProtKB-KW"/>
</dbReference>
<keyword evidence="4" id="KW-1185">Reference proteome</keyword>
<dbReference type="InterPro" id="IPR050740">
    <property type="entry name" value="Aldehyde_DH_Superfamily"/>
</dbReference>
<evidence type="ECO:0000313" key="3">
    <source>
        <dbReference type="EMBL" id="MFD2671482.1"/>
    </source>
</evidence>
<dbReference type="SUPFAM" id="SSF53720">
    <property type="entry name" value="ALDH-like"/>
    <property type="match status" value="1"/>
</dbReference>
<sequence>MLHGQMYVNGHWMDTEKKKKVLNPATLEVLGTVPSGGGEEAKQAVDGAAEAFPEWAARTVYDRHEYLMKWHHLIRAHIDELAKLITLESGKPLQEARGEVQYANDYIAWYAEEAKRIYGETIPPSSSGKTLMVRKEPVGVVAAITPWNFPAAMITRKIAPALAAGCTVVLKPAEQTPFTALKLIQLAEQAGIPQGVVNVLTGEAKDIAKVWQQDARVRKVTFTGSIEVGKQLMKDAADTMKKLSLELGGQAPFIVSKHADIDKAVEGAIQSKFRNGGQVCIAANRFYVQEERMEAFTEALLSKVSELTCGNGMEEGVDIGPLINEQIYEKVMNHIADAKEKGATILTGGTTQEDGPGYMVKPTVLTNATDDMLCMQEETFGPVIAMTSFQTLEEAVRRANNTSYGLAAYAFTEQLDEAFYLAENLEYGIVGLNDGRPSAAQVPFGGYKESGIGREGGHYGIQDFLEIKYISFATS</sequence>
<dbReference type="InterPro" id="IPR016162">
    <property type="entry name" value="Ald_DH_N"/>
</dbReference>
<proteinExistence type="predicted"/>
<feature type="domain" description="Aldehyde dehydrogenase" evidence="2">
    <location>
        <begin position="12"/>
        <end position="470"/>
    </location>
</feature>
<evidence type="ECO:0000259" key="2">
    <source>
        <dbReference type="Pfam" id="PF00171"/>
    </source>
</evidence>
<reference evidence="4" key="1">
    <citation type="journal article" date="2019" name="Int. J. Syst. Evol. Microbiol.">
        <title>The Global Catalogue of Microorganisms (GCM) 10K type strain sequencing project: providing services to taxonomists for standard genome sequencing and annotation.</title>
        <authorList>
            <consortium name="The Broad Institute Genomics Platform"/>
            <consortium name="The Broad Institute Genome Sequencing Center for Infectious Disease"/>
            <person name="Wu L."/>
            <person name="Ma J."/>
        </authorList>
    </citation>
    <scope>NUCLEOTIDE SEQUENCE [LARGE SCALE GENOMIC DNA]</scope>
    <source>
        <strain evidence="4">KCTC 33676</strain>
    </source>
</reference>
<accession>A0ABW5R956</accession>
<dbReference type="PANTHER" id="PTHR43353">
    <property type="entry name" value="SUCCINATE-SEMIALDEHYDE DEHYDROGENASE, MITOCHONDRIAL"/>
    <property type="match status" value="1"/>
</dbReference>
<dbReference type="PROSITE" id="PS00070">
    <property type="entry name" value="ALDEHYDE_DEHYDR_CYS"/>
    <property type="match status" value="1"/>
</dbReference>
<dbReference type="InterPro" id="IPR015590">
    <property type="entry name" value="Aldehyde_DH_dom"/>
</dbReference>
<dbReference type="EMBL" id="JBHUMM010000011">
    <property type="protein sequence ID" value="MFD2671482.1"/>
    <property type="molecule type" value="Genomic_DNA"/>
</dbReference>
<dbReference type="InterPro" id="IPR016160">
    <property type="entry name" value="Ald_DH_CS_CYS"/>
</dbReference>
<protein>
    <submittedName>
        <fullName evidence="3">NAD-dependent succinate-semialdehyde dehydrogenase</fullName>
        <ecNumber evidence="3">1.2.1.-</ecNumber>
    </submittedName>
</protein>
<dbReference type="Gene3D" id="3.40.605.10">
    <property type="entry name" value="Aldehyde Dehydrogenase, Chain A, domain 1"/>
    <property type="match status" value="1"/>
</dbReference>
<dbReference type="Proteomes" id="UP001597497">
    <property type="component" value="Unassembled WGS sequence"/>
</dbReference>
<name>A0ABW5R956_9BACL</name>